<sequence length="41" mass="4731">MLLRNMHLKAQQMASPEGVTKKFRAYKHQQVEADQSLLMAT</sequence>
<evidence type="ECO:0000313" key="1">
    <source>
        <dbReference type="EMBL" id="ASJ73877.1"/>
    </source>
</evidence>
<name>A0A2Z2P0U6_9GAMM</name>
<dbReference type="Proteomes" id="UP000250079">
    <property type="component" value="Chromosome"/>
</dbReference>
<protein>
    <submittedName>
        <fullName evidence="1">Uncharacterized protein</fullName>
    </submittedName>
</protein>
<dbReference type="EMBL" id="CP018632">
    <property type="protein sequence ID" value="ASJ73877.1"/>
    <property type="molecule type" value="Genomic_DNA"/>
</dbReference>
<gene>
    <name evidence="1" type="ORF">IMCC3135_18990</name>
</gene>
<keyword evidence="2" id="KW-1185">Reference proteome</keyword>
<organism evidence="1 2">
    <name type="scientific">Granulosicoccus antarcticus IMCC3135</name>
    <dbReference type="NCBI Taxonomy" id="1192854"/>
    <lineage>
        <taxon>Bacteria</taxon>
        <taxon>Pseudomonadati</taxon>
        <taxon>Pseudomonadota</taxon>
        <taxon>Gammaproteobacteria</taxon>
        <taxon>Chromatiales</taxon>
        <taxon>Granulosicoccaceae</taxon>
        <taxon>Granulosicoccus</taxon>
    </lineage>
</organism>
<dbReference type="KEGG" id="gai:IMCC3135_18990"/>
<evidence type="ECO:0000313" key="2">
    <source>
        <dbReference type="Proteomes" id="UP000250079"/>
    </source>
</evidence>
<accession>A0A2Z2P0U6</accession>
<proteinExistence type="predicted"/>
<reference evidence="1 2" key="1">
    <citation type="submission" date="2016-12" db="EMBL/GenBank/DDBJ databases">
        <authorList>
            <person name="Song W.-J."/>
            <person name="Kurnit D.M."/>
        </authorList>
    </citation>
    <scope>NUCLEOTIDE SEQUENCE [LARGE SCALE GENOMIC DNA]</scope>
    <source>
        <strain evidence="1 2">IMCC3135</strain>
    </source>
</reference>
<dbReference type="AlphaFoldDB" id="A0A2Z2P0U6"/>